<dbReference type="AlphaFoldDB" id="A0A1M8A8G1"/>
<evidence type="ECO:0000256" key="4">
    <source>
        <dbReference type="SAM" id="MobiDB-lite"/>
    </source>
</evidence>
<evidence type="ECO:0000313" key="5">
    <source>
        <dbReference type="EMBL" id="SHO78688.1"/>
    </source>
</evidence>
<protein>
    <submittedName>
        <fullName evidence="5">Uncharacterized protein</fullName>
    </submittedName>
</protein>
<comment type="similarity">
    <text evidence="2">Belongs to the FRG1 family.</text>
</comment>
<gene>
    <name evidence="5" type="ORF">MSYG_3035</name>
</gene>
<dbReference type="GO" id="GO:0005730">
    <property type="term" value="C:nucleolus"/>
    <property type="evidence" value="ECO:0007669"/>
    <property type="project" value="UniProtKB-SubCell"/>
</dbReference>
<reference evidence="6" key="1">
    <citation type="journal article" date="2017" name="Nucleic Acids Res.">
        <title>Proteogenomics produces comprehensive and highly accurate protein-coding gene annotation in a complete genome assembly of Malassezia sympodialis.</title>
        <authorList>
            <person name="Zhu Y."/>
            <person name="Engstroem P.G."/>
            <person name="Tellgren-Roth C."/>
            <person name="Baudo C.D."/>
            <person name="Kennell J.C."/>
            <person name="Sun S."/>
            <person name="Billmyre R.B."/>
            <person name="Schroeder M.S."/>
            <person name="Andersson A."/>
            <person name="Holm T."/>
            <person name="Sigurgeirsson B."/>
            <person name="Wu G."/>
            <person name="Sankaranarayanan S.R."/>
            <person name="Siddharthan R."/>
            <person name="Sanyal K."/>
            <person name="Lundeberg J."/>
            <person name="Nystedt B."/>
            <person name="Boekhout T."/>
            <person name="Dawson T.L. Jr."/>
            <person name="Heitman J."/>
            <person name="Scheynius A."/>
            <person name="Lehtioe J."/>
        </authorList>
    </citation>
    <scope>NUCLEOTIDE SEQUENCE [LARGE SCALE GENOMIC DNA]</scope>
    <source>
        <strain evidence="6">ATCC 42132</strain>
    </source>
</reference>
<comment type="subcellular location">
    <subcellularLocation>
        <location evidence="1">Nucleus</location>
        <location evidence="1">Nucleolus</location>
    </subcellularLocation>
</comment>
<dbReference type="VEuPathDB" id="FungiDB:MSYG_3035"/>
<dbReference type="PANTHER" id="PTHR12928">
    <property type="entry name" value="FRG1 PROTEIN"/>
    <property type="match status" value="1"/>
</dbReference>
<dbReference type="Pfam" id="PF06229">
    <property type="entry name" value="FRG1"/>
    <property type="match status" value="1"/>
</dbReference>
<accession>A0A1M8A8G1</accession>
<keyword evidence="6" id="KW-1185">Reference proteome</keyword>
<name>A0A1M8A8G1_MALS4</name>
<evidence type="ECO:0000256" key="1">
    <source>
        <dbReference type="ARBA" id="ARBA00004604"/>
    </source>
</evidence>
<dbReference type="GO" id="GO:0051015">
    <property type="term" value="F:actin filament binding"/>
    <property type="evidence" value="ECO:0007669"/>
    <property type="project" value="TreeGrafter"/>
</dbReference>
<evidence type="ECO:0000313" key="6">
    <source>
        <dbReference type="Proteomes" id="UP000186303"/>
    </source>
</evidence>
<dbReference type="STRING" id="1230383.A0A1M8A8G1"/>
<dbReference type="CDD" id="cd23339">
    <property type="entry name" value="beta-trefoil_FSCN_fungal_FRG1-like"/>
    <property type="match status" value="1"/>
</dbReference>
<evidence type="ECO:0000256" key="3">
    <source>
        <dbReference type="ARBA" id="ARBA00023242"/>
    </source>
</evidence>
<dbReference type="OrthoDB" id="5539371at2759"/>
<organism evidence="5 6">
    <name type="scientific">Malassezia sympodialis (strain ATCC 42132)</name>
    <name type="common">Atopic eczema-associated yeast</name>
    <dbReference type="NCBI Taxonomy" id="1230383"/>
    <lineage>
        <taxon>Eukaryota</taxon>
        <taxon>Fungi</taxon>
        <taxon>Dikarya</taxon>
        <taxon>Basidiomycota</taxon>
        <taxon>Ustilaginomycotina</taxon>
        <taxon>Malasseziomycetes</taxon>
        <taxon>Malasseziales</taxon>
        <taxon>Malasseziaceae</taxon>
        <taxon>Malassezia</taxon>
    </lineage>
</organism>
<dbReference type="Proteomes" id="UP000186303">
    <property type="component" value="Chromosome 4"/>
</dbReference>
<dbReference type="OMA" id="ACDVNGK"/>
<dbReference type="Gene3D" id="2.80.10.50">
    <property type="match status" value="1"/>
</dbReference>
<dbReference type="SUPFAM" id="SSF50405">
    <property type="entry name" value="Actin-crosslinking proteins"/>
    <property type="match status" value="1"/>
</dbReference>
<sequence length="318" mass="34986">MAAGRSLRLTFKGDKPKRKRSKSSDGTRPPKRAPANADESDAEMYGGDDQAWVTPETPGEVTGPCFVHQLGENGSASALNFHAPLSQVETTTVEPPSLPDDWPDDGATLAAAEVTPQTIYQVWVATQLPMSDKWTLKSAQGTFLACDRYGEVTATNEARGPQEEWTLQPVDTVPNESALVGPRRGFALQSHYGGYLTLDEPKDDHARRRRVRADASAPTAGGVWDLRVQWKYRHAHRQMQRKSTAAPASRASLLDEAKLSLSRQGWTAGTTAQLPQESRRELLRAQREGRLAEAMLDRRSKLKSDKYAKALPGCCPPR</sequence>
<dbReference type="InterPro" id="IPR010414">
    <property type="entry name" value="FRG1"/>
</dbReference>
<dbReference type="EMBL" id="LT671824">
    <property type="protein sequence ID" value="SHO78688.1"/>
    <property type="molecule type" value="Genomic_DNA"/>
</dbReference>
<dbReference type="InterPro" id="IPR008999">
    <property type="entry name" value="Actin-crosslinking"/>
</dbReference>
<keyword evidence="3" id="KW-0539">Nucleus</keyword>
<proteinExistence type="inferred from homology"/>
<feature type="region of interest" description="Disordered" evidence="4">
    <location>
        <begin position="1"/>
        <end position="60"/>
    </location>
</feature>
<dbReference type="PANTHER" id="PTHR12928:SF0">
    <property type="entry name" value="FSHD REGION GENE 1"/>
    <property type="match status" value="1"/>
</dbReference>
<dbReference type="GO" id="GO:0071013">
    <property type="term" value="C:catalytic step 2 spliceosome"/>
    <property type="evidence" value="ECO:0007669"/>
    <property type="project" value="TreeGrafter"/>
</dbReference>
<evidence type="ECO:0000256" key="2">
    <source>
        <dbReference type="ARBA" id="ARBA00010878"/>
    </source>
</evidence>